<feature type="region of interest" description="Disordered" evidence="7">
    <location>
        <begin position="199"/>
        <end position="226"/>
    </location>
</feature>
<evidence type="ECO:0000256" key="5">
    <source>
        <dbReference type="ARBA" id="ARBA00023242"/>
    </source>
</evidence>
<feature type="region of interest" description="Disordered" evidence="7">
    <location>
        <begin position="48"/>
        <end position="68"/>
    </location>
</feature>
<name>A0A1B6F4P3_9HEMI</name>
<sequence>MEGTTGDPERVKIREELSQMSFEDLQKLKEKLGIKVYNQTVLGTKKEKPELEFKRANKNRPREESSKKRVPLLRDVITVKKDSIRDPRFDSSCGDFNETAFKNAYSFIKDIKQKEKEDLYKELKRTCDEDRKGEIKYLIQRIENQEREEARKLKKEEKRKQEREQQIESLRQGKMPKFVKKSEKKVLDLVERYEELKKSGKLKKHIEKRNKKRLKKDRKTLPLDND</sequence>
<dbReference type="PANTHER" id="PTHR21738:SF0">
    <property type="entry name" value="RIBOSOMAL RNA PROCESSING PROTEIN 36 HOMOLOG"/>
    <property type="match status" value="1"/>
</dbReference>
<dbReference type="PANTHER" id="PTHR21738">
    <property type="entry name" value="RIBOSOMAL RNA PROCESSING PROTEIN 36 HOMOLOG"/>
    <property type="match status" value="1"/>
</dbReference>
<comment type="subunit">
    <text evidence="6">Associates with 90S and pre-40S pre-ribosomal particles.</text>
</comment>
<comment type="subcellular location">
    <subcellularLocation>
        <location evidence="1 6">Nucleus</location>
        <location evidence="1 6">Nucleolus</location>
    </subcellularLocation>
</comment>
<proteinExistence type="inferred from homology"/>
<evidence type="ECO:0000256" key="6">
    <source>
        <dbReference type="RuleBase" id="RU368027"/>
    </source>
</evidence>
<evidence type="ECO:0000313" key="8">
    <source>
        <dbReference type="EMBL" id="JAS45061.1"/>
    </source>
</evidence>
<feature type="compositionally biased region" description="Basic and acidic residues" evidence="7">
    <location>
        <begin position="149"/>
        <end position="166"/>
    </location>
</feature>
<reference evidence="8" key="1">
    <citation type="submission" date="2015-11" db="EMBL/GenBank/DDBJ databases">
        <title>De novo transcriptome assembly of four potential Pierce s Disease insect vectors from Arizona vineyards.</title>
        <authorList>
            <person name="Tassone E.E."/>
        </authorList>
    </citation>
    <scope>NUCLEOTIDE SEQUENCE</scope>
</reference>
<evidence type="ECO:0000256" key="2">
    <source>
        <dbReference type="ARBA" id="ARBA00009418"/>
    </source>
</evidence>
<feature type="compositionally biased region" description="Basic residues" evidence="7">
    <location>
        <begin position="199"/>
        <end position="218"/>
    </location>
</feature>
<keyword evidence="3 6" id="KW-0690">Ribosome biogenesis</keyword>
<comment type="similarity">
    <text evidence="2 6">Belongs to the RRP36 family.</text>
</comment>
<dbReference type="GO" id="GO:0000462">
    <property type="term" value="P:maturation of SSU-rRNA from tricistronic rRNA transcript (SSU-rRNA, 5.8S rRNA, LSU-rRNA)"/>
    <property type="evidence" value="ECO:0007669"/>
    <property type="project" value="TreeGrafter"/>
</dbReference>
<dbReference type="Pfam" id="PF06102">
    <property type="entry name" value="RRP36"/>
    <property type="match status" value="1"/>
</dbReference>
<evidence type="ECO:0000256" key="1">
    <source>
        <dbReference type="ARBA" id="ARBA00004604"/>
    </source>
</evidence>
<dbReference type="InterPro" id="IPR009292">
    <property type="entry name" value="RRP36"/>
</dbReference>
<gene>
    <name evidence="8" type="ORF">g.7406</name>
</gene>
<dbReference type="GO" id="GO:0030686">
    <property type="term" value="C:90S preribosome"/>
    <property type="evidence" value="ECO:0007669"/>
    <property type="project" value="TreeGrafter"/>
</dbReference>
<organism evidence="8">
    <name type="scientific">Cuerna arida</name>
    <dbReference type="NCBI Taxonomy" id="1464854"/>
    <lineage>
        <taxon>Eukaryota</taxon>
        <taxon>Metazoa</taxon>
        <taxon>Ecdysozoa</taxon>
        <taxon>Arthropoda</taxon>
        <taxon>Hexapoda</taxon>
        <taxon>Insecta</taxon>
        <taxon>Pterygota</taxon>
        <taxon>Neoptera</taxon>
        <taxon>Paraneoptera</taxon>
        <taxon>Hemiptera</taxon>
        <taxon>Auchenorrhyncha</taxon>
        <taxon>Membracoidea</taxon>
        <taxon>Cicadellidae</taxon>
        <taxon>Cicadellinae</taxon>
        <taxon>Proconiini</taxon>
        <taxon>Cuerna</taxon>
    </lineage>
</organism>
<accession>A0A1B6F4P3</accession>
<evidence type="ECO:0000256" key="4">
    <source>
        <dbReference type="ARBA" id="ARBA00022552"/>
    </source>
</evidence>
<evidence type="ECO:0000256" key="7">
    <source>
        <dbReference type="SAM" id="MobiDB-lite"/>
    </source>
</evidence>
<feature type="compositionally biased region" description="Basic and acidic residues" evidence="7">
    <location>
        <begin position="48"/>
        <end position="67"/>
    </location>
</feature>
<feature type="region of interest" description="Disordered" evidence="7">
    <location>
        <begin position="149"/>
        <end position="176"/>
    </location>
</feature>
<dbReference type="GO" id="GO:0005730">
    <property type="term" value="C:nucleolus"/>
    <property type="evidence" value="ECO:0007669"/>
    <property type="project" value="UniProtKB-SubCell"/>
</dbReference>
<evidence type="ECO:0000256" key="3">
    <source>
        <dbReference type="ARBA" id="ARBA00022517"/>
    </source>
</evidence>
<keyword evidence="6" id="KW-0687">Ribonucleoprotein</keyword>
<comment type="function">
    <text evidence="6">Component of the 90S pre-ribosome involved in the maturation of rRNAs. Required for early cleavages of the pre-RNAs in the 40S ribosomal subunit maturation pathway.</text>
</comment>
<dbReference type="EMBL" id="GECZ01024708">
    <property type="protein sequence ID" value="JAS45061.1"/>
    <property type="molecule type" value="Transcribed_RNA"/>
</dbReference>
<dbReference type="AlphaFoldDB" id="A0A1B6F4P3"/>
<keyword evidence="5 6" id="KW-0539">Nucleus</keyword>
<protein>
    <recommendedName>
        <fullName evidence="6">rRNA biogenesis protein RRP36</fullName>
    </recommendedName>
</protein>
<keyword evidence="4 6" id="KW-0698">rRNA processing</keyword>